<dbReference type="InterPro" id="IPR036890">
    <property type="entry name" value="HATPase_C_sf"/>
</dbReference>
<comment type="caution">
    <text evidence="10">The sequence shown here is derived from an EMBL/GenBank/DDBJ whole genome shotgun (WGS) entry which is preliminary data.</text>
</comment>
<dbReference type="PRINTS" id="PR00344">
    <property type="entry name" value="BCTRLSENSOR"/>
</dbReference>
<evidence type="ECO:0000256" key="2">
    <source>
        <dbReference type="ARBA" id="ARBA00012438"/>
    </source>
</evidence>
<dbReference type="PANTHER" id="PTHR43065:SF10">
    <property type="entry name" value="PEROXIDE STRESS-ACTIVATED HISTIDINE KINASE MAK3"/>
    <property type="match status" value="1"/>
</dbReference>
<dbReference type="SUPFAM" id="SSF47384">
    <property type="entry name" value="Homodimeric domain of signal transducing histidine kinase"/>
    <property type="match status" value="1"/>
</dbReference>
<evidence type="ECO:0000313" key="10">
    <source>
        <dbReference type="EMBL" id="CAG9622988.1"/>
    </source>
</evidence>
<sequence>MGTTEKLISFLEENYERFIQIWEKKCIVSDNDIYKDEIVENGKKMYELVLRILKSPLKEEEIVMLANKLAHERVEATVNISDFVYNVNIGRSEIVYWIWNSGISLEKLQEINALFDKVIYLAVRKYTEIKEKKLEEKELYINQTHKERLTILGQMSSSFVHEFRNPLTSVIGFTKLLQHEQPDHAYLEIMSHELEQLNYRISQFLHVSRKDIIESKRETINISFLLQELVEFLYPSLLDGDVVIHLSIDPSVTIHGNKDELRQVCLNLIINSIDALQQLKNGQKTIDINCMEVDAVTELTIANNGPKIKDEDLHAIFEPFFTTKDLGTGIGLYICKKLIEKHNGEIYCESDENKTNFIIKIPNNSSS</sequence>
<proteinExistence type="predicted"/>
<dbReference type="Proteomes" id="UP000789833">
    <property type="component" value="Unassembled WGS sequence"/>
</dbReference>
<dbReference type="InterPro" id="IPR005467">
    <property type="entry name" value="His_kinase_dom"/>
</dbReference>
<evidence type="ECO:0000256" key="8">
    <source>
        <dbReference type="ARBA" id="ARBA00023012"/>
    </source>
</evidence>
<dbReference type="CDD" id="cd00082">
    <property type="entry name" value="HisKA"/>
    <property type="match status" value="1"/>
</dbReference>
<evidence type="ECO:0000256" key="1">
    <source>
        <dbReference type="ARBA" id="ARBA00000085"/>
    </source>
</evidence>
<dbReference type="Pfam" id="PF09385">
    <property type="entry name" value="HisK_N"/>
    <property type="match status" value="1"/>
</dbReference>
<evidence type="ECO:0000256" key="5">
    <source>
        <dbReference type="ARBA" id="ARBA00022741"/>
    </source>
</evidence>
<dbReference type="RefSeq" id="WP_230504019.1">
    <property type="nucleotide sequence ID" value="NZ_CAKJTJ010000032.1"/>
</dbReference>
<dbReference type="PROSITE" id="PS50109">
    <property type="entry name" value="HIS_KIN"/>
    <property type="match status" value="1"/>
</dbReference>
<dbReference type="Gene3D" id="3.30.565.10">
    <property type="entry name" value="Histidine kinase-like ATPase, C-terminal domain"/>
    <property type="match status" value="1"/>
</dbReference>
<keyword evidence="3" id="KW-0597">Phosphoprotein</keyword>
<name>A0ABN8AIP4_9BACI</name>
<dbReference type="PANTHER" id="PTHR43065">
    <property type="entry name" value="SENSOR HISTIDINE KINASE"/>
    <property type="match status" value="1"/>
</dbReference>
<protein>
    <recommendedName>
        <fullName evidence="2">histidine kinase</fullName>
        <ecNumber evidence="2">2.7.13.3</ecNumber>
    </recommendedName>
</protein>
<keyword evidence="5" id="KW-0547">Nucleotide-binding</keyword>
<dbReference type="InterPro" id="IPR004358">
    <property type="entry name" value="Sig_transdc_His_kin-like_C"/>
</dbReference>
<evidence type="ECO:0000256" key="4">
    <source>
        <dbReference type="ARBA" id="ARBA00022679"/>
    </source>
</evidence>
<evidence type="ECO:0000256" key="3">
    <source>
        <dbReference type="ARBA" id="ARBA00022553"/>
    </source>
</evidence>
<keyword evidence="7" id="KW-0067">ATP-binding</keyword>
<keyword evidence="4 10" id="KW-0808">Transferase</keyword>
<gene>
    <name evidence="10" type="primary">sasA_15</name>
    <name evidence="10" type="ORF">BACCIP111883_03783</name>
</gene>
<dbReference type="SMART" id="SM00388">
    <property type="entry name" value="HisKA"/>
    <property type="match status" value="1"/>
</dbReference>
<evidence type="ECO:0000256" key="7">
    <source>
        <dbReference type="ARBA" id="ARBA00022840"/>
    </source>
</evidence>
<dbReference type="EC" id="2.7.13.3" evidence="2"/>
<accession>A0ABN8AIP4</accession>
<dbReference type="InterPro" id="IPR003594">
    <property type="entry name" value="HATPase_dom"/>
</dbReference>
<dbReference type="Gene3D" id="1.10.490.70">
    <property type="entry name" value="Histidine kinase N-terminal domain"/>
    <property type="match status" value="1"/>
</dbReference>
<keyword evidence="8" id="KW-0902">Two-component regulatory system</keyword>
<keyword evidence="11" id="KW-1185">Reference proteome</keyword>
<evidence type="ECO:0000313" key="11">
    <source>
        <dbReference type="Proteomes" id="UP000789833"/>
    </source>
</evidence>
<dbReference type="EMBL" id="CAKJTJ010000032">
    <property type="protein sequence ID" value="CAG9622988.1"/>
    <property type="molecule type" value="Genomic_DNA"/>
</dbReference>
<dbReference type="Pfam" id="PF00512">
    <property type="entry name" value="HisKA"/>
    <property type="match status" value="1"/>
</dbReference>
<dbReference type="SMART" id="SM00387">
    <property type="entry name" value="HATPase_c"/>
    <property type="match status" value="1"/>
</dbReference>
<evidence type="ECO:0000256" key="6">
    <source>
        <dbReference type="ARBA" id="ARBA00022777"/>
    </source>
</evidence>
<dbReference type="SUPFAM" id="SSF55874">
    <property type="entry name" value="ATPase domain of HSP90 chaperone/DNA topoisomerase II/histidine kinase"/>
    <property type="match status" value="1"/>
</dbReference>
<dbReference type="GO" id="GO:0016740">
    <property type="term" value="F:transferase activity"/>
    <property type="evidence" value="ECO:0007669"/>
    <property type="project" value="UniProtKB-KW"/>
</dbReference>
<keyword evidence="6" id="KW-0418">Kinase</keyword>
<comment type="catalytic activity">
    <reaction evidence="1">
        <text>ATP + protein L-histidine = ADP + protein N-phospho-L-histidine.</text>
        <dbReference type="EC" id="2.7.13.3"/>
    </reaction>
</comment>
<dbReference type="InterPro" id="IPR003661">
    <property type="entry name" value="HisK_dim/P_dom"/>
</dbReference>
<evidence type="ECO:0000259" key="9">
    <source>
        <dbReference type="PROSITE" id="PS50109"/>
    </source>
</evidence>
<dbReference type="Pfam" id="PF02518">
    <property type="entry name" value="HATPase_c"/>
    <property type="match status" value="1"/>
</dbReference>
<feature type="domain" description="Histidine kinase" evidence="9">
    <location>
        <begin position="158"/>
        <end position="365"/>
    </location>
</feature>
<dbReference type="InterPro" id="IPR036097">
    <property type="entry name" value="HisK_dim/P_sf"/>
</dbReference>
<reference evidence="10 11" key="1">
    <citation type="submission" date="2021-10" db="EMBL/GenBank/DDBJ databases">
        <authorList>
            <person name="Criscuolo A."/>
        </authorList>
    </citation>
    <scope>NUCLEOTIDE SEQUENCE [LARGE SCALE GENOMIC DNA]</scope>
    <source>
        <strain evidence="11">CIP 111883</strain>
    </source>
</reference>
<organism evidence="10 11">
    <name type="scientific">Sutcliffiella rhizosphaerae</name>
    <dbReference type="NCBI Taxonomy" id="2880967"/>
    <lineage>
        <taxon>Bacteria</taxon>
        <taxon>Bacillati</taxon>
        <taxon>Bacillota</taxon>
        <taxon>Bacilli</taxon>
        <taxon>Bacillales</taxon>
        <taxon>Bacillaceae</taxon>
        <taxon>Sutcliffiella</taxon>
    </lineage>
</organism>
<dbReference type="InterPro" id="IPR018984">
    <property type="entry name" value="Histidine_kinase_N"/>
</dbReference>
<dbReference type="Gene3D" id="1.10.287.130">
    <property type="match status" value="1"/>
</dbReference>